<evidence type="ECO:0000313" key="2">
    <source>
        <dbReference type="Proteomes" id="UP000591131"/>
    </source>
</evidence>
<organism evidence="1 2">
    <name type="scientific">Perkinsus chesapeaki</name>
    <name type="common">Clam parasite</name>
    <name type="synonym">Perkinsus andrewsi</name>
    <dbReference type="NCBI Taxonomy" id="330153"/>
    <lineage>
        <taxon>Eukaryota</taxon>
        <taxon>Sar</taxon>
        <taxon>Alveolata</taxon>
        <taxon>Perkinsozoa</taxon>
        <taxon>Perkinsea</taxon>
        <taxon>Perkinsida</taxon>
        <taxon>Perkinsidae</taxon>
        <taxon>Perkinsus</taxon>
    </lineage>
</organism>
<dbReference type="AlphaFoldDB" id="A0A7J6MQT1"/>
<gene>
    <name evidence="1" type="ORF">FOL47_009886</name>
</gene>
<evidence type="ECO:0000313" key="1">
    <source>
        <dbReference type="EMBL" id="KAF4673968.1"/>
    </source>
</evidence>
<protein>
    <submittedName>
        <fullName evidence="1">Uncharacterized protein</fullName>
    </submittedName>
</protein>
<dbReference type="Proteomes" id="UP000591131">
    <property type="component" value="Unassembled WGS sequence"/>
</dbReference>
<reference evidence="1 2" key="1">
    <citation type="submission" date="2020-04" db="EMBL/GenBank/DDBJ databases">
        <title>Perkinsus chesapeaki whole genome sequence.</title>
        <authorList>
            <person name="Bogema D.R."/>
        </authorList>
    </citation>
    <scope>NUCLEOTIDE SEQUENCE [LARGE SCALE GENOMIC DNA]</scope>
    <source>
        <strain evidence="1">ATCC PRA-425</strain>
    </source>
</reference>
<dbReference type="OrthoDB" id="423854at2759"/>
<accession>A0A7J6MQT1</accession>
<keyword evidence="2" id="KW-1185">Reference proteome</keyword>
<proteinExistence type="predicted"/>
<dbReference type="EMBL" id="JAAPAO010000072">
    <property type="protein sequence ID" value="KAF4673968.1"/>
    <property type="molecule type" value="Genomic_DNA"/>
</dbReference>
<sequence>MDGISASRDSSSSRLHYLQQVIHATDTTARFGSAFRLNEVISPPSSWGIPRGTPMPIFNPSIVSTTVPHFGEVFITTARISNGPGCPHFQNAEFNSLKSGVLRNELIIALIDSECNVMDTTLVDFPDRFVASYDGSTDVHRVEGPMDVRIFNGKGNDSWWISFFAEYTEGKESGHRAVHFAPLHLSLTACNGESHSWRPNATSTCMILHAGEHSDDCLEHCTSLGGDDCEISKDYCICRRCQNITNSGLTTRYTRTQSKARSLCIQRAYIHNDEVVSVGDTGRTEKNWQLIEVSTDLEELWVHYSVQPSIKMRISLDWPEGVTRNGHPRPVRVASVALDSATATWWDPNVIHRISNVRGGYCCVAVDLEWLPFDMKQFMALNHPKHTKLLLGVGHMQRIRQLGDQMKGNRTRLEGIRNTRAYKQFFFLLAADYPFTMLGASPEFCFESGGRYSPSAQGPTCEAIQFISGLTLASSLVDGDKVDLVISYGINDCEAIITRLDMYSVLGKLRPTANDLVDWVNDEV</sequence>
<name>A0A7J6MQT1_PERCH</name>
<comment type="caution">
    <text evidence="1">The sequence shown here is derived from an EMBL/GenBank/DDBJ whole genome shotgun (WGS) entry which is preliminary data.</text>
</comment>